<protein>
    <recommendedName>
        <fullName evidence="3">Dienelactone hydrolase domain-containing protein</fullName>
    </recommendedName>
</protein>
<dbReference type="Proteomes" id="UP000178606">
    <property type="component" value="Unassembled WGS sequence"/>
</dbReference>
<evidence type="ECO:0000313" key="1">
    <source>
        <dbReference type="EMBL" id="OGG52100.1"/>
    </source>
</evidence>
<organism evidence="1 2">
    <name type="scientific">Handelsmanbacteria sp. (strain RIFCSPLOWO2_12_FULL_64_10)</name>
    <dbReference type="NCBI Taxonomy" id="1817868"/>
    <lineage>
        <taxon>Bacteria</taxon>
        <taxon>Candidatus Handelsmaniibacteriota</taxon>
    </lineage>
</organism>
<dbReference type="InterPro" id="IPR029058">
    <property type="entry name" value="AB_hydrolase_fold"/>
</dbReference>
<proteinExistence type="predicted"/>
<gene>
    <name evidence="1" type="ORF">A3F84_19815</name>
</gene>
<dbReference type="EMBL" id="MFKF01000157">
    <property type="protein sequence ID" value="OGG52100.1"/>
    <property type="molecule type" value="Genomic_DNA"/>
</dbReference>
<dbReference type="Gene3D" id="3.40.50.1820">
    <property type="entry name" value="alpha/beta hydrolase"/>
    <property type="match status" value="1"/>
</dbReference>
<sequence length="399" mass="45435">MAADLSHLKISREPLNRYGSLEGLIQGIRAHRLLDLNAERWRRAHPGGTFDEWREAAHRCLLEGLHYDPGPLDLRAEVLSKEDRPGFTLEHVAFNTTPWIRVEGYFLLPKNVEYPVPGLVVFHAWGGPMWFGKDRIVSQDRDHPVLRKHREKCYSGKYLADEFAKQGYAVIVIDAHHFGPRAPRGLNGIPEDADPWSWTEEEYGPMGRRLFELFYLGVKELTWAGATWMGLTYWDDSRCVDYLIGRQEVDSTRIGCTGLSGGAMRTNVMAALERRISASVSVCFMTTGDYQQVYNVAGAVGTYCHLPGVWDRLDLPDLTIMAAPSASMVISNSEDEMFPREGQLEAARQIQQGYAWAGCPEQFSHVYLPKDHCYDVELQQIAFDWFDRHLKGDKGQRDR</sequence>
<dbReference type="PANTHER" id="PTHR22946:SF8">
    <property type="entry name" value="ACETYL XYLAN ESTERASE DOMAIN-CONTAINING PROTEIN"/>
    <property type="match status" value="1"/>
</dbReference>
<comment type="caution">
    <text evidence="1">The sequence shown here is derived from an EMBL/GenBank/DDBJ whole genome shotgun (WGS) entry which is preliminary data.</text>
</comment>
<evidence type="ECO:0000313" key="2">
    <source>
        <dbReference type="Proteomes" id="UP000178606"/>
    </source>
</evidence>
<dbReference type="Pfam" id="PF12715">
    <property type="entry name" value="Abhydrolase_7"/>
    <property type="match status" value="1"/>
</dbReference>
<dbReference type="InterPro" id="IPR050261">
    <property type="entry name" value="FrsA_esterase"/>
</dbReference>
<reference evidence="1 2" key="1">
    <citation type="journal article" date="2016" name="Nat. Commun.">
        <title>Thousands of microbial genomes shed light on interconnected biogeochemical processes in an aquifer system.</title>
        <authorList>
            <person name="Anantharaman K."/>
            <person name="Brown C.T."/>
            <person name="Hug L.A."/>
            <person name="Sharon I."/>
            <person name="Castelle C.J."/>
            <person name="Probst A.J."/>
            <person name="Thomas B.C."/>
            <person name="Singh A."/>
            <person name="Wilkins M.J."/>
            <person name="Karaoz U."/>
            <person name="Brodie E.L."/>
            <person name="Williams K.H."/>
            <person name="Hubbard S.S."/>
            <person name="Banfield J.F."/>
        </authorList>
    </citation>
    <scope>NUCLEOTIDE SEQUENCE [LARGE SCALE GENOMIC DNA]</scope>
    <source>
        <strain evidence="2">RIFCSPLOWO2_12_FULL_64_10</strain>
    </source>
</reference>
<name>A0A1F6CSP4_HANXR</name>
<dbReference type="AlphaFoldDB" id="A0A1F6CSP4"/>
<accession>A0A1F6CSP4</accession>
<dbReference type="PANTHER" id="PTHR22946">
    <property type="entry name" value="DIENELACTONE HYDROLASE DOMAIN-CONTAINING PROTEIN-RELATED"/>
    <property type="match status" value="1"/>
</dbReference>
<dbReference type="SUPFAM" id="SSF53474">
    <property type="entry name" value="alpha/beta-Hydrolases"/>
    <property type="match status" value="1"/>
</dbReference>
<dbReference type="InterPro" id="IPR025890">
    <property type="entry name" value="Abhydrolase_bac"/>
</dbReference>
<dbReference type="ESTHER" id="9bact-a0a1f6csp4">
    <property type="family name" value="Abhydrolase_7"/>
</dbReference>
<evidence type="ECO:0008006" key="3">
    <source>
        <dbReference type="Google" id="ProtNLM"/>
    </source>
</evidence>